<sequence length="111" mass="11639">MGHDARPEGDGAGTEAVTARDRVEAGVTRDRVEAGVTRDRVEAGVTRGRVEAGTACARGWGGWVCAVGVLRAYKKREGERVAWIEVGGSAPGWGGGFSRTVGEWDRAAAAR</sequence>
<feature type="region of interest" description="Disordered" evidence="1">
    <location>
        <begin position="1"/>
        <end position="24"/>
    </location>
</feature>
<keyword evidence="3" id="KW-1185">Reference proteome</keyword>
<evidence type="ECO:0000313" key="2">
    <source>
        <dbReference type="EMBL" id="GIE46453.1"/>
    </source>
</evidence>
<dbReference type="Proteomes" id="UP000631312">
    <property type="component" value="Unassembled WGS sequence"/>
</dbReference>
<gene>
    <name evidence="2" type="ORF">Alo02nite_93510</name>
</gene>
<name>A0ABQ4AZM5_9ACTN</name>
<dbReference type="EMBL" id="BOMP01000219">
    <property type="protein sequence ID" value="GIE46453.1"/>
    <property type="molecule type" value="Genomic_DNA"/>
</dbReference>
<accession>A0ABQ4AZM5</accession>
<reference evidence="2 3" key="1">
    <citation type="submission" date="2021-01" db="EMBL/GenBank/DDBJ databases">
        <title>Whole genome shotgun sequence of Actinoplanes lobatus NBRC 12513.</title>
        <authorList>
            <person name="Komaki H."/>
            <person name="Tamura T."/>
        </authorList>
    </citation>
    <scope>NUCLEOTIDE SEQUENCE [LARGE SCALE GENOMIC DNA]</scope>
    <source>
        <strain evidence="2 3">NBRC 12513</strain>
    </source>
</reference>
<evidence type="ECO:0000256" key="1">
    <source>
        <dbReference type="SAM" id="MobiDB-lite"/>
    </source>
</evidence>
<evidence type="ECO:0000313" key="3">
    <source>
        <dbReference type="Proteomes" id="UP000631312"/>
    </source>
</evidence>
<organism evidence="2 3">
    <name type="scientific">Actinoplanes lobatus</name>
    <dbReference type="NCBI Taxonomy" id="113568"/>
    <lineage>
        <taxon>Bacteria</taxon>
        <taxon>Bacillati</taxon>
        <taxon>Actinomycetota</taxon>
        <taxon>Actinomycetes</taxon>
        <taxon>Micromonosporales</taxon>
        <taxon>Micromonosporaceae</taxon>
        <taxon>Actinoplanes</taxon>
    </lineage>
</organism>
<protein>
    <submittedName>
        <fullName evidence="2">Uncharacterized protein</fullName>
    </submittedName>
</protein>
<comment type="caution">
    <text evidence="2">The sequence shown here is derived from an EMBL/GenBank/DDBJ whole genome shotgun (WGS) entry which is preliminary data.</text>
</comment>
<proteinExistence type="predicted"/>